<dbReference type="EMBL" id="MHPP01000001">
    <property type="protein sequence ID" value="OGZ85569.1"/>
    <property type="molecule type" value="Genomic_DNA"/>
</dbReference>
<protein>
    <submittedName>
        <fullName evidence="2">Uncharacterized protein</fullName>
    </submittedName>
</protein>
<dbReference type="AlphaFoldDB" id="A0A1G2JEL8"/>
<accession>A0A1G2JEL8</accession>
<reference evidence="2 3" key="1">
    <citation type="journal article" date="2016" name="Nat. Commun.">
        <title>Thousands of microbial genomes shed light on interconnected biogeochemical processes in an aquifer system.</title>
        <authorList>
            <person name="Anantharaman K."/>
            <person name="Brown C.T."/>
            <person name="Hug L.A."/>
            <person name="Sharon I."/>
            <person name="Castelle C.J."/>
            <person name="Probst A.J."/>
            <person name="Thomas B.C."/>
            <person name="Singh A."/>
            <person name="Wilkins M.J."/>
            <person name="Karaoz U."/>
            <person name="Brodie E.L."/>
            <person name="Williams K.H."/>
            <person name="Hubbard S.S."/>
            <person name="Banfield J.F."/>
        </authorList>
    </citation>
    <scope>NUCLEOTIDE SEQUENCE [LARGE SCALE GENOMIC DNA]</scope>
</reference>
<gene>
    <name evidence="2" type="ORF">A2401_02325</name>
</gene>
<organism evidence="2 3">
    <name type="scientific">Candidatus Staskawiczbacteria bacterium RIFOXYC1_FULL_38_18</name>
    <dbReference type="NCBI Taxonomy" id="1802229"/>
    <lineage>
        <taxon>Bacteria</taxon>
        <taxon>Candidatus Staskawicziibacteriota</taxon>
    </lineage>
</organism>
<name>A0A1G2JEL8_9BACT</name>
<feature type="region of interest" description="Disordered" evidence="1">
    <location>
        <begin position="66"/>
        <end position="87"/>
    </location>
</feature>
<evidence type="ECO:0000313" key="3">
    <source>
        <dbReference type="Proteomes" id="UP000177751"/>
    </source>
</evidence>
<sequence>MVKMIKKEEFLAEHNKLSPPNLQATLAMLNRFKEEKKPLLADNGWSIEKIRIPFILWILALKPEEHEKERKSRAKTQFKNYPETHIS</sequence>
<comment type="caution">
    <text evidence="2">The sequence shown here is derived from an EMBL/GenBank/DDBJ whole genome shotgun (WGS) entry which is preliminary data.</text>
</comment>
<evidence type="ECO:0000313" key="2">
    <source>
        <dbReference type="EMBL" id="OGZ85569.1"/>
    </source>
</evidence>
<dbReference type="Proteomes" id="UP000177751">
    <property type="component" value="Unassembled WGS sequence"/>
</dbReference>
<proteinExistence type="predicted"/>
<evidence type="ECO:0000256" key="1">
    <source>
        <dbReference type="SAM" id="MobiDB-lite"/>
    </source>
</evidence>
<dbReference type="STRING" id="1802229.A2401_02325"/>